<dbReference type="FunFam" id="1.20.120.420:FF:000003">
    <property type="entry name" value="Methylthioribose-1-phosphate isomerase"/>
    <property type="match status" value="1"/>
</dbReference>
<dbReference type="HOGENOM" id="CLU_016218_1_2_12"/>
<comment type="pathway">
    <text evidence="2">Amino-acid biosynthesis; L-methionine biosynthesis via salvage pathway; L-methionine from S-methyl-5-thio-alpha-D-ribose 1-phosphate: step 1/6.</text>
</comment>
<organism evidence="3 4">
    <name type="scientific">Turneriella parva (strain ATCC BAA-1111 / DSM 21527 / NCTC 11395 / H)</name>
    <name type="common">Leptospira parva</name>
    <dbReference type="NCBI Taxonomy" id="869212"/>
    <lineage>
        <taxon>Bacteria</taxon>
        <taxon>Pseudomonadati</taxon>
        <taxon>Spirochaetota</taxon>
        <taxon>Spirochaetia</taxon>
        <taxon>Leptospirales</taxon>
        <taxon>Leptospiraceae</taxon>
        <taxon>Turneriella</taxon>
    </lineage>
</organism>
<dbReference type="FunFam" id="3.40.50.10470:FF:000006">
    <property type="entry name" value="Methylthioribose-1-phosphate isomerase"/>
    <property type="match status" value="1"/>
</dbReference>
<keyword evidence="1 2" id="KW-0413">Isomerase</keyword>
<keyword evidence="2" id="KW-0486">Methionine biosynthesis</keyword>
<dbReference type="Proteomes" id="UP000006048">
    <property type="component" value="Chromosome"/>
</dbReference>
<dbReference type="InterPro" id="IPR005251">
    <property type="entry name" value="IF-M1Pi"/>
</dbReference>
<dbReference type="InterPro" id="IPR037171">
    <property type="entry name" value="NagB/RpiA_transferase-like"/>
</dbReference>
<dbReference type="PATRIC" id="fig|869212.3.peg.2184"/>
<evidence type="ECO:0000256" key="2">
    <source>
        <dbReference type="HAMAP-Rule" id="MF_01678"/>
    </source>
</evidence>
<keyword evidence="2" id="KW-0028">Amino-acid biosynthesis</keyword>
<dbReference type="HAMAP" id="MF_01678">
    <property type="entry name" value="Salvage_MtnA"/>
    <property type="match status" value="1"/>
</dbReference>
<dbReference type="InterPro" id="IPR027363">
    <property type="entry name" value="M1Pi_N"/>
</dbReference>
<dbReference type="InterPro" id="IPR011559">
    <property type="entry name" value="Initiation_fac_2B_a/b/d"/>
</dbReference>
<feature type="binding site" evidence="2">
    <location>
        <begin position="261"/>
        <end position="262"/>
    </location>
    <ligand>
        <name>substrate</name>
    </ligand>
</feature>
<dbReference type="GO" id="GO:0019509">
    <property type="term" value="P:L-methionine salvage from methylthioadenosine"/>
    <property type="evidence" value="ECO:0007669"/>
    <property type="project" value="UniProtKB-UniRule"/>
</dbReference>
<dbReference type="EMBL" id="CP002959">
    <property type="protein sequence ID" value="AFM12818.1"/>
    <property type="molecule type" value="Genomic_DNA"/>
</dbReference>
<name>I4B6B1_TURPD</name>
<sequence length="346" mass="38096">MKTNLSFIKAARDKIQLLNQKLLPHKLDYVVCSNGADVAKAIKDMVVRGAPAIGISAAYGMYLTAWEASKKNKKLTLDLLKKQKQQLDAARPTAVNLMWATEQMLQVATPFFAGEPSKAKDAHLKLLLALYEKALEIHNDDAERCLKMSNNAVKYLLTKYPKEKYNILTHCNTGSLATGGIGTALGAIRVLHEKSKINMVYADETRPYLQGSRLTAFELLKDKIPVTLTVDSQAAYLMQKKMIDAVFVGADRIAANGDVANKIGTYSLSVLAKAHRIPFFVVAPKSTFDNKIENGDKIVVEERAAVEVLEIAGRVIAPKVPVVNYSFDVTPQVNITAIFSEDETLE</sequence>
<feature type="binding site" evidence="2">
    <location>
        <position position="91"/>
    </location>
    <ligand>
        <name>substrate</name>
    </ligand>
</feature>
<protein>
    <recommendedName>
        <fullName evidence="2">Methylthioribose-1-phosphate isomerase</fullName>
        <shortName evidence="2">M1Pi</shortName>
        <shortName evidence="2">MTR-1-P isomerase</shortName>
        <ecNumber evidence="2">5.3.1.23</ecNumber>
    </recommendedName>
    <alternativeName>
        <fullName evidence="2">S-methyl-5-thioribose-1-phosphate isomerase</fullName>
    </alternativeName>
</protein>
<dbReference type="RefSeq" id="WP_014803324.1">
    <property type="nucleotide sequence ID" value="NC_018020.1"/>
</dbReference>
<feature type="active site" description="Proton donor" evidence="2">
    <location>
        <position position="251"/>
    </location>
</feature>
<dbReference type="Gene3D" id="1.20.120.420">
    <property type="entry name" value="translation initiation factor eif-2b, domain 1"/>
    <property type="match status" value="1"/>
</dbReference>
<feature type="binding site" evidence="2">
    <location>
        <begin position="48"/>
        <end position="50"/>
    </location>
    <ligand>
        <name>substrate</name>
    </ligand>
</feature>
<proteinExistence type="inferred from homology"/>
<comment type="function">
    <text evidence="2">Catalyzes the interconversion of methylthioribose-1-phosphate (MTR-1-P) into methylthioribulose-1-phosphate (MTRu-1-P).</text>
</comment>
<dbReference type="AlphaFoldDB" id="I4B6B1"/>
<feature type="binding site" evidence="2">
    <location>
        <position position="210"/>
    </location>
    <ligand>
        <name>substrate</name>
    </ligand>
</feature>
<dbReference type="NCBIfam" id="TIGR00524">
    <property type="entry name" value="eIF-2B_rel"/>
    <property type="match status" value="1"/>
</dbReference>
<dbReference type="NCBIfam" id="NF004326">
    <property type="entry name" value="PRK05720.1"/>
    <property type="match status" value="1"/>
</dbReference>
<dbReference type="STRING" id="869212.Turpa_2173"/>
<dbReference type="UniPathway" id="UPA00904">
    <property type="reaction ID" value="UER00874"/>
</dbReference>
<evidence type="ECO:0000256" key="1">
    <source>
        <dbReference type="ARBA" id="ARBA00023235"/>
    </source>
</evidence>
<dbReference type="InterPro" id="IPR042529">
    <property type="entry name" value="IF_2B-like_C"/>
</dbReference>
<dbReference type="SUPFAM" id="SSF100950">
    <property type="entry name" value="NagB/RpiA/CoA transferase-like"/>
    <property type="match status" value="1"/>
</dbReference>
<evidence type="ECO:0000313" key="3">
    <source>
        <dbReference type="EMBL" id="AFM12818.1"/>
    </source>
</evidence>
<gene>
    <name evidence="2" type="primary">mtnA</name>
    <name evidence="3" type="ordered locus">Turpa_2173</name>
</gene>
<dbReference type="OrthoDB" id="9803436at2"/>
<accession>I4B6B1</accession>
<comment type="similarity">
    <text evidence="2">Belongs to the EIF-2B alpha/beta/delta subunits family. MtnA subfamily.</text>
</comment>
<dbReference type="EC" id="5.3.1.23" evidence="2"/>
<dbReference type="Gene3D" id="3.40.50.10470">
    <property type="entry name" value="Translation initiation factor eif-2b, domain 2"/>
    <property type="match status" value="1"/>
</dbReference>
<comment type="catalytic activity">
    <reaction evidence="2">
        <text>5-(methylsulfanyl)-alpha-D-ribose 1-phosphate = 5-(methylsulfanyl)-D-ribulose 1-phosphate</text>
        <dbReference type="Rhea" id="RHEA:19989"/>
        <dbReference type="ChEBI" id="CHEBI:58533"/>
        <dbReference type="ChEBI" id="CHEBI:58548"/>
        <dbReference type="EC" id="5.3.1.23"/>
    </reaction>
</comment>
<evidence type="ECO:0000313" key="4">
    <source>
        <dbReference type="Proteomes" id="UP000006048"/>
    </source>
</evidence>
<dbReference type="PANTHER" id="PTHR43475:SF1">
    <property type="entry name" value="METHYLTHIORIBOSE-1-PHOSPHATE ISOMERASE"/>
    <property type="match status" value="1"/>
</dbReference>
<dbReference type="Pfam" id="PF01008">
    <property type="entry name" value="IF-2B"/>
    <property type="match status" value="1"/>
</dbReference>
<dbReference type="PANTHER" id="PTHR43475">
    <property type="entry name" value="METHYLTHIORIBOSE-1-PHOSPHATE ISOMERASE"/>
    <property type="match status" value="1"/>
</dbReference>
<reference evidence="3 4" key="1">
    <citation type="submission" date="2012-06" db="EMBL/GenBank/DDBJ databases">
        <title>The complete chromosome of genome of Turneriella parva DSM 21527.</title>
        <authorList>
            <consortium name="US DOE Joint Genome Institute (JGI-PGF)"/>
            <person name="Lucas S."/>
            <person name="Han J."/>
            <person name="Lapidus A."/>
            <person name="Bruce D."/>
            <person name="Goodwin L."/>
            <person name="Pitluck S."/>
            <person name="Peters L."/>
            <person name="Kyrpides N."/>
            <person name="Mavromatis K."/>
            <person name="Ivanova N."/>
            <person name="Mikhailova N."/>
            <person name="Chertkov O."/>
            <person name="Detter J.C."/>
            <person name="Tapia R."/>
            <person name="Han C."/>
            <person name="Land M."/>
            <person name="Hauser L."/>
            <person name="Markowitz V."/>
            <person name="Cheng J.-F."/>
            <person name="Hugenholtz P."/>
            <person name="Woyke T."/>
            <person name="Wu D."/>
            <person name="Gronow S."/>
            <person name="Wellnitz S."/>
            <person name="Brambilla E."/>
            <person name="Klenk H.-P."/>
            <person name="Eisen J.A."/>
        </authorList>
    </citation>
    <scope>NUCLEOTIDE SEQUENCE [LARGE SCALE GENOMIC DNA]</scope>
    <source>
        <strain evidence="4">ATCC BAA-1111 / DSM 21527 / NCTC 11395 / H</strain>
    </source>
</reference>
<dbReference type="KEGG" id="tpx:Turpa_2173"/>
<dbReference type="InterPro" id="IPR000649">
    <property type="entry name" value="IF-2B-related"/>
</dbReference>
<keyword evidence="4" id="KW-1185">Reference proteome</keyword>
<dbReference type="GO" id="GO:0046523">
    <property type="term" value="F:S-methyl-5-thioribose-1-phosphate isomerase activity"/>
    <property type="evidence" value="ECO:0007669"/>
    <property type="project" value="UniProtKB-UniRule"/>
</dbReference>
<dbReference type="NCBIfam" id="TIGR00512">
    <property type="entry name" value="salvage_mtnA"/>
    <property type="match status" value="1"/>
</dbReference>
<feature type="site" description="Transition state stabilizer" evidence="2">
    <location>
        <position position="171"/>
    </location>
</feature>